<gene>
    <name evidence="1" type="ORF">JQS43_24565</name>
</gene>
<evidence type="ECO:0000313" key="2">
    <source>
        <dbReference type="Proteomes" id="UP000662857"/>
    </source>
</evidence>
<dbReference type="AlphaFoldDB" id="A0A895YA09"/>
<protein>
    <submittedName>
        <fullName evidence="1">Uncharacterized protein</fullName>
    </submittedName>
</protein>
<reference evidence="1" key="1">
    <citation type="submission" date="2021-02" db="EMBL/GenBank/DDBJ databases">
        <title>Natrosporangium hydrolyticum gen. nov., sp. nov, a haloalkaliphilic actinobacterium from a soda solonchak soil.</title>
        <authorList>
            <person name="Sorokin D.Y."/>
            <person name="Khijniak T.V."/>
            <person name="Zakharycheva A.P."/>
            <person name="Boueva O.V."/>
            <person name="Ariskina E.V."/>
            <person name="Hahnke R.L."/>
            <person name="Bunk B."/>
            <person name="Sproer C."/>
            <person name="Schumann P."/>
            <person name="Evtushenko L.I."/>
            <person name="Kublanov I.V."/>
        </authorList>
    </citation>
    <scope>NUCLEOTIDE SEQUENCE</scope>
    <source>
        <strain evidence="1">DSM 106523</strain>
    </source>
</reference>
<dbReference type="Proteomes" id="UP000662857">
    <property type="component" value="Chromosome"/>
</dbReference>
<dbReference type="RefSeq" id="WP_239676748.1">
    <property type="nucleotide sequence ID" value="NZ_CP070499.1"/>
</dbReference>
<organism evidence="1 2">
    <name type="scientific">Natronosporangium hydrolyticum</name>
    <dbReference type="NCBI Taxonomy" id="2811111"/>
    <lineage>
        <taxon>Bacteria</taxon>
        <taxon>Bacillati</taxon>
        <taxon>Actinomycetota</taxon>
        <taxon>Actinomycetes</taxon>
        <taxon>Micromonosporales</taxon>
        <taxon>Micromonosporaceae</taxon>
        <taxon>Natronosporangium</taxon>
    </lineage>
</organism>
<sequence>MVVILVEKFGSDGFLERSWDLPPDVVGPLRAHVNVTPEGWIVDVWPVTTDVAAVLQPWIDEPIDVRSGALFVSSAQVEA</sequence>
<accession>A0A895YA09</accession>
<keyword evidence="2" id="KW-1185">Reference proteome</keyword>
<name>A0A895YA09_9ACTN</name>
<proteinExistence type="predicted"/>
<evidence type="ECO:0000313" key="1">
    <source>
        <dbReference type="EMBL" id="QSB14604.1"/>
    </source>
</evidence>
<dbReference type="KEGG" id="nhy:JQS43_24565"/>
<dbReference type="EMBL" id="CP070499">
    <property type="protein sequence ID" value="QSB14604.1"/>
    <property type="molecule type" value="Genomic_DNA"/>
</dbReference>